<dbReference type="AlphaFoldDB" id="A0A1Y1YKR6"/>
<name>A0A1Y1YKR6_9PLEO</name>
<comment type="caution">
    <text evidence="2">The sequence shown here is derived from an EMBL/GenBank/DDBJ whole genome shotgun (WGS) entry which is preliminary data.</text>
</comment>
<gene>
    <name evidence="2" type="ORF">BCR34DRAFT_496011</name>
</gene>
<feature type="region of interest" description="Disordered" evidence="1">
    <location>
        <begin position="463"/>
        <end position="484"/>
    </location>
</feature>
<sequence length="484" mass="54304">MSFFLAKVPEGTHLYHGTWKPGPIQGTEWLAFEPEHALLFARSRSPPQRDPPDGHPTEPMGSSHHRNRQYPLQVPNYESGPEPNPEPSTPGYLHTYTPTHPLHLLYIDGMSAGKTSNGTLDTQDYVLVNLSDSKRGGMVGEFERAHTLCNLSATVWQHKIDGVIRMEGGFEIILCDFERDLELQEIIPVRESEAGNGRRMGMLGGWRYYKAITDRYHGIGGSRVTLDYDYFVSAFEDAIPAMWDNDVQSDIAMPRLENVADGHLVKIRDRVTQMIVASNREGTKKEKGVGTNWQEVIDMIVERYTAPLHYLGNASSPVRTSEEELGTYLASLLRPFIDYTLRNTTREVQRCVSQFLPSSMDDATLAARAVQSVTHRICSTLLVSLDTSILSLSKSSLADSLAHINALVRYLQWTTWKQCLSCNDEEICMTPIWPMGTHEDHRAPSCLKESDVVGRGGYWGTMMGRPPPERWDEGVQGVGKTPRA</sequence>
<dbReference type="STRING" id="1231657.A0A1Y1YKR6"/>
<evidence type="ECO:0000256" key="1">
    <source>
        <dbReference type="SAM" id="MobiDB-lite"/>
    </source>
</evidence>
<reference evidence="2 3" key="1">
    <citation type="submission" date="2016-07" db="EMBL/GenBank/DDBJ databases">
        <title>Pervasive Adenine N6-methylation of Active Genes in Fungi.</title>
        <authorList>
            <consortium name="DOE Joint Genome Institute"/>
            <person name="Mondo S.J."/>
            <person name="Dannebaum R.O."/>
            <person name="Kuo R.C."/>
            <person name="Labutti K."/>
            <person name="Haridas S."/>
            <person name="Kuo A."/>
            <person name="Salamov A."/>
            <person name="Ahrendt S.R."/>
            <person name="Lipzen A."/>
            <person name="Sullivan W."/>
            <person name="Andreopoulos W.B."/>
            <person name="Clum A."/>
            <person name="Lindquist E."/>
            <person name="Daum C."/>
            <person name="Ramamoorthy G.K."/>
            <person name="Gryganskyi A."/>
            <person name="Culley D."/>
            <person name="Magnuson J.K."/>
            <person name="James T.Y."/>
            <person name="O'Malley M.A."/>
            <person name="Stajich J.E."/>
            <person name="Spatafora J.W."/>
            <person name="Visel A."/>
            <person name="Grigoriev I.V."/>
        </authorList>
    </citation>
    <scope>NUCLEOTIDE SEQUENCE [LARGE SCALE GENOMIC DNA]</scope>
    <source>
        <strain evidence="2 3">CBS 115471</strain>
    </source>
</reference>
<dbReference type="InterPro" id="IPR038921">
    <property type="entry name" value="YOR389W-like"/>
</dbReference>
<dbReference type="OrthoDB" id="10261782at2759"/>
<dbReference type="PANTHER" id="PTHR35204:SF1">
    <property type="entry name" value="ENTEROTOXIN"/>
    <property type="match status" value="1"/>
</dbReference>
<feature type="region of interest" description="Disordered" evidence="1">
    <location>
        <begin position="43"/>
        <end position="94"/>
    </location>
</feature>
<keyword evidence="3" id="KW-1185">Reference proteome</keyword>
<dbReference type="Proteomes" id="UP000193144">
    <property type="component" value="Unassembled WGS sequence"/>
</dbReference>
<evidence type="ECO:0000313" key="2">
    <source>
        <dbReference type="EMBL" id="ORX98611.1"/>
    </source>
</evidence>
<proteinExistence type="predicted"/>
<dbReference type="PANTHER" id="PTHR35204">
    <property type="entry name" value="YALI0A21131P"/>
    <property type="match status" value="1"/>
</dbReference>
<organism evidence="2 3">
    <name type="scientific">Clohesyomyces aquaticus</name>
    <dbReference type="NCBI Taxonomy" id="1231657"/>
    <lineage>
        <taxon>Eukaryota</taxon>
        <taxon>Fungi</taxon>
        <taxon>Dikarya</taxon>
        <taxon>Ascomycota</taxon>
        <taxon>Pezizomycotina</taxon>
        <taxon>Dothideomycetes</taxon>
        <taxon>Pleosporomycetidae</taxon>
        <taxon>Pleosporales</taxon>
        <taxon>Lindgomycetaceae</taxon>
        <taxon>Clohesyomyces</taxon>
    </lineage>
</organism>
<dbReference type="EMBL" id="MCFA01000212">
    <property type="protein sequence ID" value="ORX98611.1"/>
    <property type="molecule type" value="Genomic_DNA"/>
</dbReference>
<accession>A0A1Y1YKR6</accession>
<protein>
    <submittedName>
        <fullName evidence="2">Uncharacterized protein</fullName>
    </submittedName>
</protein>
<evidence type="ECO:0000313" key="3">
    <source>
        <dbReference type="Proteomes" id="UP000193144"/>
    </source>
</evidence>